<dbReference type="PANTHER" id="PTHR33169:SF14">
    <property type="entry name" value="TRANSCRIPTIONAL REGULATOR RV3488"/>
    <property type="match status" value="1"/>
</dbReference>
<feature type="region of interest" description="Disordered" evidence="1">
    <location>
        <begin position="84"/>
        <end position="110"/>
    </location>
</feature>
<evidence type="ECO:0000259" key="2">
    <source>
        <dbReference type="Pfam" id="PF03551"/>
    </source>
</evidence>
<accession>A0A2T0PTT4</accession>
<dbReference type="SUPFAM" id="SSF46785">
    <property type="entry name" value="Winged helix' DNA-binding domain"/>
    <property type="match status" value="1"/>
</dbReference>
<feature type="domain" description="Transcription regulator PadR N-terminal" evidence="2">
    <location>
        <begin position="24"/>
        <end position="83"/>
    </location>
</feature>
<dbReference type="AlphaFoldDB" id="A0A2T0PTT4"/>
<organism evidence="3 4">
    <name type="scientific">Allonocardiopsis opalescens</name>
    <dbReference type="NCBI Taxonomy" id="1144618"/>
    <lineage>
        <taxon>Bacteria</taxon>
        <taxon>Bacillati</taxon>
        <taxon>Actinomycetota</taxon>
        <taxon>Actinomycetes</taxon>
        <taxon>Streptosporangiales</taxon>
        <taxon>Allonocardiopsis</taxon>
    </lineage>
</organism>
<dbReference type="InterPro" id="IPR005149">
    <property type="entry name" value="Tscrpt_reg_PadR_N"/>
</dbReference>
<comment type="caution">
    <text evidence="3">The sequence shown here is derived from an EMBL/GenBank/DDBJ whole genome shotgun (WGS) entry which is preliminary data.</text>
</comment>
<evidence type="ECO:0000256" key="1">
    <source>
        <dbReference type="SAM" id="MobiDB-lite"/>
    </source>
</evidence>
<gene>
    <name evidence="3" type="ORF">CLV72_11064</name>
</gene>
<evidence type="ECO:0000313" key="3">
    <source>
        <dbReference type="EMBL" id="PRX92304.1"/>
    </source>
</evidence>
<protein>
    <submittedName>
        <fullName evidence="3">PadR family transcriptional regulator</fullName>
    </submittedName>
</protein>
<name>A0A2T0PTT4_9ACTN</name>
<proteinExistence type="predicted"/>
<dbReference type="Pfam" id="PF03551">
    <property type="entry name" value="PadR"/>
    <property type="match status" value="1"/>
</dbReference>
<dbReference type="Gene3D" id="1.10.10.10">
    <property type="entry name" value="Winged helix-like DNA-binding domain superfamily/Winged helix DNA-binding domain"/>
    <property type="match status" value="1"/>
</dbReference>
<reference evidence="3 4" key="1">
    <citation type="submission" date="2018-03" db="EMBL/GenBank/DDBJ databases">
        <title>Genomic Encyclopedia of Archaeal and Bacterial Type Strains, Phase II (KMG-II): from individual species to whole genera.</title>
        <authorList>
            <person name="Goeker M."/>
        </authorList>
    </citation>
    <scope>NUCLEOTIDE SEQUENCE [LARGE SCALE GENOMIC DNA]</scope>
    <source>
        <strain evidence="3 4">DSM 45601</strain>
    </source>
</reference>
<dbReference type="RefSeq" id="WP_106252425.1">
    <property type="nucleotide sequence ID" value="NZ_PVZC01000010.1"/>
</dbReference>
<dbReference type="InterPro" id="IPR036388">
    <property type="entry name" value="WH-like_DNA-bd_sf"/>
</dbReference>
<dbReference type="Proteomes" id="UP000237846">
    <property type="component" value="Unassembled WGS sequence"/>
</dbReference>
<dbReference type="InterPro" id="IPR052509">
    <property type="entry name" value="Metal_resp_DNA-bind_regulator"/>
</dbReference>
<dbReference type="EMBL" id="PVZC01000010">
    <property type="protein sequence ID" value="PRX92304.1"/>
    <property type="molecule type" value="Genomic_DNA"/>
</dbReference>
<dbReference type="InterPro" id="IPR036390">
    <property type="entry name" value="WH_DNA-bd_sf"/>
</dbReference>
<dbReference type="PANTHER" id="PTHR33169">
    <property type="entry name" value="PADR-FAMILY TRANSCRIPTIONAL REGULATOR"/>
    <property type="match status" value="1"/>
</dbReference>
<dbReference type="OrthoDB" id="122286at2"/>
<keyword evidence="4" id="KW-1185">Reference proteome</keyword>
<evidence type="ECO:0000313" key="4">
    <source>
        <dbReference type="Proteomes" id="UP000237846"/>
    </source>
</evidence>
<sequence length="110" mass="12128">MEELTRITPATLDVLAALLDAGTAPVWGLEIIKRTGRPSGSVYPILDRLERAGWTTSAWDDDTTRTGPRRRLYRLTPDGARAARTLRAEHTATRTTPRTARRPRPAPGPA</sequence>